<keyword evidence="2" id="KW-0378">Hydrolase</keyword>
<dbReference type="Gene3D" id="3.30.420.10">
    <property type="entry name" value="Ribonuclease H-like superfamily/Ribonuclease H"/>
    <property type="match status" value="1"/>
</dbReference>
<evidence type="ECO:0000256" key="1">
    <source>
        <dbReference type="ARBA" id="ARBA00022722"/>
    </source>
</evidence>
<dbReference type="CDD" id="cd06133">
    <property type="entry name" value="ERI-1_3'hExo_like"/>
    <property type="match status" value="1"/>
</dbReference>
<evidence type="ECO:0000256" key="2">
    <source>
        <dbReference type="ARBA" id="ARBA00022801"/>
    </source>
</evidence>
<accession>A0A0U5AX60</accession>
<protein>
    <submittedName>
        <fullName evidence="4">Exonuclease</fullName>
    </submittedName>
</protein>
<evidence type="ECO:0000256" key="3">
    <source>
        <dbReference type="ARBA" id="ARBA00022839"/>
    </source>
</evidence>
<keyword evidence="3 4" id="KW-0269">Exonuclease</keyword>
<dbReference type="GO" id="GO:0003676">
    <property type="term" value="F:nucleic acid binding"/>
    <property type="evidence" value="ECO:0007669"/>
    <property type="project" value="InterPro"/>
</dbReference>
<dbReference type="AlphaFoldDB" id="A0A0U5AX60"/>
<dbReference type="InterPro" id="IPR047201">
    <property type="entry name" value="ERI-1_3'hExo-like"/>
</dbReference>
<evidence type="ECO:0000313" key="5">
    <source>
        <dbReference type="Proteomes" id="UP000217696"/>
    </source>
</evidence>
<name>A0A0U5AX60_9BACL</name>
<dbReference type="InterPro" id="IPR051274">
    <property type="entry name" value="3-5_Exoribonuclease"/>
</dbReference>
<reference evidence="4 5" key="1">
    <citation type="submission" date="2015-12" db="EMBL/GenBank/DDBJ databases">
        <title>Genome sequence of Aneurinibacillus soli.</title>
        <authorList>
            <person name="Lee J.S."/>
            <person name="Lee K.C."/>
            <person name="Kim K.K."/>
            <person name="Lee B.W."/>
        </authorList>
    </citation>
    <scope>NUCLEOTIDE SEQUENCE [LARGE SCALE GENOMIC DNA]</scope>
    <source>
        <strain evidence="4 5">CB4</strain>
    </source>
</reference>
<dbReference type="GO" id="GO:0000175">
    <property type="term" value="F:3'-5'-RNA exonuclease activity"/>
    <property type="evidence" value="ECO:0007669"/>
    <property type="project" value="InterPro"/>
</dbReference>
<dbReference type="KEGG" id="asoc:CB4_02495"/>
<sequence length="253" mass="29824">MQRGEVCYNHIANLTKVIIPMNYIVLDTELNGRAWKSTDPMEIISIGAVKIKEEHIRNKPDTCEMFYEYVKPLYTYTDYARKFTQIPRQAIAKAESFGRVIETFKRWIGEEEYVFIGWSESDKLALIRDCKMHKLEEEWVDRYIDLQAYIKRYRPEAGHQQLSLRNAVELFGLPWIGEEHDALDDAINTAKIFTLLCKDKPGNLVQEFMRGSTCKVYRKCQKCGVFYYPKSNRIRRAKMCGKCFRETQKARTE</sequence>
<dbReference type="Proteomes" id="UP000217696">
    <property type="component" value="Chromosome"/>
</dbReference>
<proteinExistence type="predicted"/>
<dbReference type="SMART" id="SM00479">
    <property type="entry name" value="EXOIII"/>
    <property type="match status" value="1"/>
</dbReference>
<dbReference type="SUPFAM" id="SSF53098">
    <property type="entry name" value="Ribonuclease H-like"/>
    <property type="match status" value="1"/>
</dbReference>
<dbReference type="PANTHER" id="PTHR23044">
    <property type="entry name" value="3'-5' EXONUCLEASE ERI1-RELATED"/>
    <property type="match status" value="1"/>
</dbReference>
<keyword evidence="5" id="KW-1185">Reference proteome</keyword>
<organism evidence="4 5">
    <name type="scientific">Aneurinibacillus soli</name>
    <dbReference type="NCBI Taxonomy" id="1500254"/>
    <lineage>
        <taxon>Bacteria</taxon>
        <taxon>Bacillati</taxon>
        <taxon>Bacillota</taxon>
        <taxon>Bacilli</taxon>
        <taxon>Bacillales</taxon>
        <taxon>Paenibacillaceae</taxon>
        <taxon>Aneurinibacillus group</taxon>
        <taxon>Aneurinibacillus</taxon>
    </lineage>
</organism>
<dbReference type="EMBL" id="AP017312">
    <property type="protein sequence ID" value="BAU28321.1"/>
    <property type="molecule type" value="Genomic_DNA"/>
</dbReference>
<gene>
    <name evidence="4" type="ORF">CB4_02495</name>
</gene>
<evidence type="ECO:0000313" key="4">
    <source>
        <dbReference type="EMBL" id="BAU28321.1"/>
    </source>
</evidence>
<dbReference type="InterPro" id="IPR036397">
    <property type="entry name" value="RNaseH_sf"/>
</dbReference>
<dbReference type="InterPro" id="IPR012337">
    <property type="entry name" value="RNaseH-like_sf"/>
</dbReference>
<keyword evidence="1" id="KW-0540">Nuclease</keyword>
<dbReference type="Pfam" id="PF00929">
    <property type="entry name" value="RNase_T"/>
    <property type="match status" value="1"/>
</dbReference>
<dbReference type="PANTHER" id="PTHR23044:SF61">
    <property type="entry name" value="3'-5' EXORIBONUCLEASE 1-RELATED"/>
    <property type="match status" value="1"/>
</dbReference>
<dbReference type="InterPro" id="IPR013520">
    <property type="entry name" value="Ribonucl_H"/>
</dbReference>